<feature type="region of interest" description="Disordered" evidence="6">
    <location>
        <begin position="1"/>
        <end position="29"/>
    </location>
</feature>
<keyword evidence="2" id="KW-0677">Repeat</keyword>
<reference evidence="8 9" key="1">
    <citation type="submission" date="2024-05" db="EMBL/GenBank/DDBJ databases">
        <authorList>
            <person name="Wallberg A."/>
        </authorList>
    </citation>
    <scope>NUCLEOTIDE SEQUENCE [LARGE SCALE GENOMIC DNA]</scope>
</reference>
<evidence type="ECO:0000256" key="4">
    <source>
        <dbReference type="ARBA" id="ARBA00022833"/>
    </source>
</evidence>
<evidence type="ECO:0000256" key="3">
    <source>
        <dbReference type="ARBA" id="ARBA00022771"/>
    </source>
</evidence>
<evidence type="ECO:0000313" key="9">
    <source>
        <dbReference type="Proteomes" id="UP001497623"/>
    </source>
</evidence>
<gene>
    <name evidence="8" type="ORF">MNOR_LOCUS31867</name>
</gene>
<dbReference type="Proteomes" id="UP001497623">
    <property type="component" value="Unassembled WGS sequence"/>
</dbReference>
<dbReference type="PROSITE" id="PS50157">
    <property type="entry name" value="ZINC_FINGER_C2H2_2"/>
    <property type="match status" value="3"/>
</dbReference>
<dbReference type="GO" id="GO:0010468">
    <property type="term" value="P:regulation of gene expression"/>
    <property type="evidence" value="ECO:0007669"/>
    <property type="project" value="TreeGrafter"/>
</dbReference>
<dbReference type="AlphaFoldDB" id="A0AAV2S3D5"/>
<accession>A0AAV2S3D5</accession>
<feature type="region of interest" description="Disordered" evidence="6">
    <location>
        <begin position="65"/>
        <end position="98"/>
    </location>
</feature>
<dbReference type="FunFam" id="3.30.160.60:FF:000159">
    <property type="entry name" value="Mds1 and evi1 complex locus protein"/>
    <property type="match status" value="1"/>
</dbReference>
<evidence type="ECO:0000256" key="1">
    <source>
        <dbReference type="ARBA" id="ARBA00022723"/>
    </source>
</evidence>
<keyword evidence="1" id="KW-0479">Metal-binding</keyword>
<keyword evidence="3 5" id="KW-0863">Zinc-finger</keyword>
<dbReference type="InterPro" id="IPR013087">
    <property type="entry name" value="Znf_C2H2_type"/>
</dbReference>
<dbReference type="SUPFAM" id="SSF57667">
    <property type="entry name" value="beta-beta-alpha zinc fingers"/>
    <property type="match status" value="2"/>
</dbReference>
<dbReference type="SMART" id="SM00355">
    <property type="entry name" value="ZnF_C2H2"/>
    <property type="match status" value="3"/>
</dbReference>
<dbReference type="FunFam" id="3.30.160.60:FF:000112">
    <property type="entry name" value="Mds1 and evi1 complex locus protein"/>
    <property type="match status" value="1"/>
</dbReference>
<evidence type="ECO:0000256" key="5">
    <source>
        <dbReference type="PROSITE-ProRule" id="PRU00042"/>
    </source>
</evidence>
<dbReference type="EMBL" id="CAXKWB010042013">
    <property type="protein sequence ID" value="CAL4157359.1"/>
    <property type="molecule type" value="Genomic_DNA"/>
</dbReference>
<feature type="compositionally biased region" description="Low complexity" evidence="6">
    <location>
        <begin position="79"/>
        <end position="90"/>
    </location>
</feature>
<dbReference type="PANTHER" id="PTHR24403">
    <property type="entry name" value="ZINC FINGER PROTEIN"/>
    <property type="match status" value="1"/>
</dbReference>
<evidence type="ECO:0000313" key="8">
    <source>
        <dbReference type="EMBL" id="CAL4157359.1"/>
    </source>
</evidence>
<dbReference type="PROSITE" id="PS00028">
    <property type="entry name" value="ZINC_FINGER_C2H2_1"/>
    <property type="match status" value="3"/>
</dbReference>
<dbReference type="InterPro" id="IPR050688">
    <property type="entry name" value="Zinc_finger/UBP_domain"/>
</dbReference>
<dbReference type="PANTHER" id="PTHR24403:SF67">
    <property type="entry name" value="FI01116P-RELATED"/>
    <property type="match status" value="1"/>
</dbReference>
<feature type="compositionally biased region" description="Polar residues" evidence="6">
    <location>
        <begin position="482"/>
        <end position="492"/>
    </location>
</feature>
<dbReference type="Pfam" id="PF00096">
    <property type="entry name" value="zf-C2H2"/>
    <property type="match status" value="3"/>
</dbReference>
<protein>
    <recommendedName>
        <fullName evidence="7">C2H2-type domain-containing protein</fullName>
    </recommendedName>
</protein>
<feature type="non-terminal residue" evidence="8">
    <location>
        <position position="580"/>
    </location>
</feature>
<dbReference type="Gene3D" id="3.30.160.60">
    <property type="entry name" value="Classic Zinc Finger"/>
    <property type="match status" value="3"/>
</dbReference>
<proteinExistence type="predicted"/>
<feature type="domain" description="C2H2-type" evidence="7">
    <location>
        <begin position="381"/>
        <end position="408"/>
    </location>
</feature>
<feature type="region of interest" description="Disordered" evidence="6">
    <location>
        <begin position="453"/>
        <end position="544"/>
    </location>
</feature>
<feature type="domain" description="C2H2-type" evidence="7">
    <location>
        <begin position="438"/>
        <end position="465"/>
    </location>
</feature>
<organism evidence="8 9">
    <name type="scientific">Meganyctiphanes norvegica</name>
    <name type="common">Northern krill</name>
    <name type="synonym">Thysanopoda norvegica</name>
    <dbReference type="NCBI Taxonomy" id="48144"/>
    <lineage>
        <taxon>Eukaryota</taxon>
        <taxon>Metazoa</taxon>
        <taxon>Ecdysozoa</taxon>
        <taxon>Arthropoda</taxon>
        <taxon>Crustacea</taxon>
        <taxon>Multicrustacea</taxon>
        <taxon>Malacostraca</taxon>
        <taxon>Eumalacostraca</taxon>
        <taxon>Eucarida</taxon>
        <taxon>Euphausiacea</taxon>
        <taxon>Euphausiidae</taxon>
        <taxon>Meganyctiphanes</taxon>
    </lineage>
</organism>
<dbReference type="InterPro" id="IPR036236">
    <property type="entry name" value="Znf_C2H2_sf"/>
</dbReference>
<keyword evidence="9" id="KW-1185">Reference proteome</keyword>
<feature type="compositionally biased region" description="Polar residues" evidence="6">
    <location>
        <begin position="19"/>
        <end position="29"/>
    </location>
</feature>
<feature type="region of interest" description="Disordered" evidence="6">
    <location>
        <begin position="217"/>
        <end position="245"/>
    </location>
</feature>
<name>A0AAV2S3D5_MEGNR</name>
<dbReference type="GO" id="GO:0005634">
    <property type="term" value="C:nucleus"/>
    <property type="evidence" value="ECO:0007669"/>
    <property type="project" value="TreeGrafter"/>
</dbReference>
<evidence type="ECO:0000256" key="2">
    <source>
        <dbReference type="ARBA" id="ARBA00022737"/>
    </source>
</evidence>
<feature type="compositionally biased region" description="Acidic residues" evidence="6">
    <location>
        <begin position="508"/>
        <end position="532"/>
    </location>
</feature>
<feature type="compositionally biased region" description="Basic and acidic residues" evidence="6">
    <location>
        <begin position="493"/>
        <end position="505"/>
    </location>
</feature>
<feature type="domain" description="C2H2-type" evidence="7">
    <location>
        <begin position="409"/>
        <end position="437"/>
    </location>
</feature>
<sequence length="580" mass="64619">MPAASPSRPGPSAPRAFTPSGTHYSTHYSTMSGSHVVHYQDHSARHHATPGPRYMGVPPRNHLAAALTQPSPSQPVYVRSRSPRPTYSRYEASEPRGAVAQHQVPLGVQLNSPKQGAVCPDVRGAYPAPELPHPHPMPGPSDVPIPASDMPFDLSTHNREPRMSPAFRPLDLSESEQPLDLRVSHKKKQPMEDENMNLVHRITPPIQLNLVHRTTPPPPPQISQVRKASPPLPHRVSSPKVQRVLSPNTSRSICVVEYPTSSLQSEIPQTSTSKPPHRPLQPNVHQPVPMYSGECRPIPPNAVRPHYPMVSLSNNNYHGGPPHSNGQMVGGYRGQIPSPQGHPALYQVNDRIQKSVPNHSEIHAVSSVMPGIPTNKPRERYACKYCGKVFPRSANLTRHLRTHTGEQPYKCKFCERSFSISSNLQRHVRNIHNKEKPYKCTLCERAFGQQTNLDRHMKKHESDGPTILDGSPKRYIPRPQESEQNITNGQTGNEHRRTPINERIDSPTPEDDDEEDEYIDVEEEDEEEDDIEKEEHKEGMTIAGGDRISCAVTIKASTSIAPMDIERNNSLKQPVAVITA</sequence>
<dbReference type="FunFam" id="3.30.160.60:FF:000929">
    <property type="entry name" value="Uncharacterized protein, isoform B"/>
    <property type="match status" value="1"/>
</dbReference>
<evidence type="ECO:0000256" key="6">
    <source>
        <dbReference type="SAM" id="MobiDB-lite"/>
    </source>
</evidence>
<evidence type="ECO:0000259" key="7">
    <source>
        <dbReference type="PROSITE" id="PS50157"/>
    </source>
</evidence>
<dbReference type="GO" id="GO:0008270">
    <property type="term" value="F:zinc ion binding"/>
    <property type="evidence" value="ECO:0007669"/>
    <property type="project" value="UniProtKB-KW"/>
</dbReference>
<comment type="caution">
    <text evidence="8">The sequence shown here is derived from an EMBL/GenBank/DDBJ whole genome shotgun (WGS) entry which is preliminary data.</text>
</comment>
<keyword evidence="4" id="KW-0862">Zinc</keyword>